<dbReference type="PANTHER" id="PTHR47764">
    <property type="entry name" value="UBIQUITIN-LIKE-SPECIFIC PROTEASE 2B-RELATED"/>
    <property type="match status" value="1"/>
</dbReference>
<keyword evidence="3" id="KW-0378">Hydrolase</keyword>
<organism evidence="6 7">
    <name type="scientific">Thraustotheca clavata</name>
    <dbReference type="NCBI Taxonomy" id="74557"/>
    <lineage>
        <taxon>Eukaryota</taxon>
        <taxon>Sar</taxon>
        <taxon>Stramenopiles</taxon>
        <taxon>Oomycota</taxon>
        <taxon>Saprolegniomycetes</taxon>
        <taxon>Saprolegniales</taxon>
        <taxon>Achlyaceae</taxon>
        <taxon>Thraustotheca</taxon>
    </lineage>
</organism>
<comment type="similarity">
    <text evidence="1">Belongs to the peptidase C48 family.</text>
</comment>
<name>A0A1V9ZWM0_9STRA</name>
<evidence type="ECO:0000313" key="6">
    <source>
        <dbReference type="EMBL" id="OQS02423.1"/>
    </source>
</evidence>
<reference evidence="6 7" key="1">
    <citation type="journal article" date="2014" name="Genome Biol. Evol.">
        <title>The secreted proteins of Achlya hypogyna and Thraustotheca clavata identify the ancestral oomycete secretome and reveal gene acquisitions by horizontal gene transfer.</title>
        <authorList>
            <person name="Misner I."/>
            <person name="Blouin N."/>
            <person name="Leonard G."/>
            <person name="Richards T.A."/>
            <person name="Lane C.E."/>
        </authorList>
    </citation>
    <scope>NUCLEOTIDE SEQUENCE [LARGE SCALE GENOMIC DNA]</scope>
    <source>
        <strain evidence="6 7">ATCC 34112</strain>
    </source>
</reference>
<dbReference type="GO" id="GO:0008234">
    <property type="term" value="F:cysteine-type peptidase activity"/>
    <property type="evidence" value="ECO:0007669"/>
    <property type="project" value="InterPro"/>
</dbReference>
<keyword evidence="2" id="KW-0645">Protease</keyword>
<evidence type="ECO:0000256" key="3">
    <source>
        <dbReference type="ARBA" id="ARBA00022801"/>
    </source>
</evidence>
<feature type="compositionally biased region" description="Basic residues" evidence="4">
    <location>
        <begin position="264"/>
        <end position="273"/>
    </location>
</feature>
<keyword evidence="7" id="KW-1185">Reference proteome</keyword>
<accession>A0A1V9ZWM0</accession>
<dbReference type="Gene3D" id="1.10.418.20">
    <property type="match status" value="1"/>
</dbReference>
<dbReference type="InterPro" id="IPR003653">
    <property type="entry name" value="Peptidase_C48_C"/>
</dbReference>
<dbReference type="STRING" id="74557.A0A1V9ZWM0"/>
<evidence type="ECO:0000256" key="1">
    <source>
        <dbReference type="ARBA" id="ARBA00005234"/>
    </source>
</evidence>
<evidence type="ECO:0000259" key="5">
    <source>
        <dbReference type="PROSITE" id="PS50600"/>
    </source>
</evidence>
<evidence type="ECO:0000256" key="4">
    <source>
        <dbReference type="SAM" id="MobiDB-lite"/>
    </source>
</evidence>
<evidence type="ECO:0000313" key="7">
    <source>
        <dbReference type="Proteomes" id="UP000243217"/>
    </source>
</evidence>
<dbReference type="Pfam" id="PF02902">
    <property type="entry name" value="Peptidase_C48"/>
    <property type="match status" value="1"/>
</dbReference>
<dbReference type="EMBL" id="JNBS01001131">
    <property type="protein sequence ID" value="OQS02423.1"/>
    <property type="molecule type" value="Genomic_DNA"/>
</dbReference>
<feature type="compositionally biased region" description="Basic and acidic residues" evidence="4">
    <location>
        <begin position="247"/>
        <end position="263"/>
    </location>
</feature>
<feature type="region of interest" description="Disordered" evidence="4">
    <location>
        <begin position="247"/>
        <end position="273"/>
    </location>
</feature>
<proteinExistence type="inferred from homology"/>
<dbReference type="Proteomes" id="UP000243217">
    <property type="component" value="Unassembled WGS sequence"/>
</dbReference>
<dbReference type="AlphaFoldDB" id="A0A1V9ZWM0"/>
<comment type="caution">
    <text evidence="6">The sequence shown here is derived from an EMBL/GenBank/DDBJ whole genome shotgun (WGS) entry which is preliminary data.</text>
</comment>
<dbReference type="PANTHER" id="PTHR47764:SF2">
    <property type="entry name" value="UBIQUITIN-LIKE PROTEASE FAMILY PROFILE DOMAIN-CONTAINING PROTEIN"/>
    <property type="match status" value="1"/>
</dbReference>
<feature type="domain" description="Ubiquitin-like protease family profile" evidence="5">
    <location>
        <begin position="293"/>
        <end position="496"/>
    </location>
</feature>
<dbReference type="InterPro" id="IPR038765">
    <property type="entry name" value="Papain-like_cys_pep_sf"/>
</dbReference>
<gene>
    <name evidence="6" type="ORF">THRCLA_05207</name>
</gene>
<dbReference type="OrthoDB" id="442460at2759"/>
<evidence type="ECO:0000256" key="2">
    <source>
        <dbReference type="ARBA" id="ARBA00022670"/>
    </source>
</evidence>
<dbReference type="PROSITE" id="PS50600">
    <property type="entry name" value="ULP_PROTEASE"/>
    <property type="match status" value="1"/>
</dbReference>
<protein>
    <recommendedName>
        <fullName evidence="5">Ubiquitin-like protease family profile domain-containing protein</fullName>
    </recommendedName>
</protein>
<dbReference type="Gene3D" id="3.30.310.130">
    <property type="entry name" value="Ubiquitin-related"/>
    <property type="match status" value="1"/>
</dbReference>
<sequence length="570" mass="66040">MEDGIVGALAKGIAVSSQTNEQNEHDSDLEEVELVKPPAKTSTYFRQKSRYVAEKTKEWDEKFCDQVAVCSQNWASCDVLFHGDRKELEIQQIPRTKSRLAMPKKDSDYKKVYIPYDDVRNVRTHNKALLLVLELVSTSKICAQYGIDGLNRVVLRYVDEIAYTCMQSNFETEFKASKAKILELADGDVQDCTSIFDRKQKRKSYFELEDPTKKLQLQDKQVVNEPNKKLIDAAIIIHELISPEFEPRTRAENKKKSDEDEKNKLKRQKARKQISKDRVIVRYPLQTHARSRITLTEGDVARLAQGEFLNDNLIDFFFKFCNTQLDISQRNTMHFYSTHFYSTLANMNEDNLERIKRWTKTVPIFERRFLFVPVNENCHWSLAVICNPGGLIKPKAEPIVVDVDEMPSDIIGESQEFEETSNDKVACILYFDSLQCHNKQKIAKNLRRYLEIEFNSRFPEQLTIETNKAEFIEPDVPRQSNSCDCGVYLLLYAVEVIKRFPLGVAPNDVANNCRDQLSPTMFATDAVMEFRDYIHQVLSCLSMLQKHRVDDTQETLRHEGLTLFTNSFEV</sequence>
<dbReference type="SUPFAM" id="SSF54001">
    <property type="entry name" value="Cysteine proteinases"/>
    <property type="match status" value="1"/>
</dbReference>
<dbReference type="GO" id="GO:0006508">
    <property type="term" value="P:proteolysis"/>
    <property type="evidence" value="ECO:0007669"/>
    <property type="project" value="UniProtKB-KW"/>
</dbReference>